<keyword evidence="5" id="KW-1185">Reference proteome</keyword>
<name>A0A5E4QJW7_9NEOP</name>
<dbReference type="GO" id="GO:0007005">
    <property type="term" value="P:mitochondrion organization"/>
    <property type="evidence" value="ECO:0007669"/>
    <property type="project" value="TreeGrafter"/>
</dbReference>
<evidence type="ECO:0000256" key="1">
    <source>
        <dbReference type="SAM" id="MobiDB-lite"/>
    </source>
</evidence>
<feature type="region of interest" description="Disordered" evidence="1">
    <location>
        <begin position="245"/>
        <end position="267"/>
    </location>
</feature>
<dbReference type="Proteomes" id="UP000324832">
    <property type="component" value="Unassembled WGS sequence"/>
</dbReference>
<sequence>MIDDGELLDVRTVELQGVSVWCAVGGGSGSGGVCRVGCPLLPTPTHLTLQLEINCDTTHNVPDMAVNGTLTTLQVALDASQYQLVRGVLAHNLGEACADLTPEPPPLTSFTPAQTVWRTFSLHLHLQDVRVELRRTDAPALACVHFIKSRLILDSYSDTSQDIDLVSQEILVCDCRYTSQPANRRGNVFSRIVQPLPDHPHTVQAELHARKRPDSSAYTIMVNNMRLMAILDWWEPASHFILQPPPAADDELPPSSENFAEGAAPASGDGDAELMELKLNITDSQLVLVEDASMWDTNAVILKVNSLEVFSCVLGLEDETALPILDPAAVTLALHADAALHASQANTGDKSDRELVSEPANSVHMRAGPAGVGTSPGTSILAPRWLRSRSGPTEQLKQQPQPNNKNTLKSLQLSAECVTLYVIDDCLDSDVPLLELCLADVHLEQFKNISVSNKVYDVWCKDLRKAEESFEDPLLVSTPSAASSTCTLDAGGAGPRRAGAGAGRLRGSLTVDYYNRMLSGWEPIIEPWRFESRWEYTLSSALLLRRLQVEVTSPEILNVNITSALVDLARLVRTNWTADYYSPQTDASPKNSPVGHRRRSPFVPYALRNLTGHRLWFTTLTTASDELREEGALKTWSSPDDSWVCVRAADTEPFSFGARRGRAGGARGAGPGGDVTAPLHRLVLRVEGWSPLDPVCVDRVGVFFRHVTHDKSGAECRVVLEVSLEGSARKLVTVRSALCLQNDLPHPVEIRLHHAQAYGEWVGGAATVRSVQVEPGARWPAPLSARAAPLWTRPLVRAAPALAAAALDWRAATSSPAMLHYESERGEPLAGHTLRLVPVLRLENLLPLELQFRASEQAGNVPAGHTEPFHQLSVKLEGFGWSTPLSVGGGGSGGSFSARLKLRDVQGRRLYLNARVSANKTDGIKVSISAAYWLVNRTGLPLVFRAEGGSGGEAAGQFAEHEVARMVAPLPFAFADGDGPTISARLGIGIAKQPEWCSPFGLGPGVTVKRLEYRGEGGAEGGTYTVGVCVRAGRGRHRQTNVVTLTPRYQIHNNTERTLQFAQKCTATTLSDPGAQATHMSAVGGCYLPWHWPRAEREPLLCVRVLSAAPAPAPLTVWSGGFKIDTARSLHVAAQGATLLVVVSAAECAPPPLRIDNRAPVALMFQQAGGGGGGGDECVVRAGGRVQWALPEPEGARGVALRAPGGPRLLLPLDALHTSHVLLYQNFIYVTFASTAAGADDDRALVLEVPIGSTRVQLAAKRYGDRCQLWRRAPSGQLIHEGSSPPQPTDAMLADDAPVSPHAMGTKRGSIEEDTEGEADSAAGVGAEWSLSVSVGGVGVSLMSRAELVYALCAGVRAELSVPHFIVVEFHSVVNNDL</sequence>
<feature type="region of interest" description="Disordered" evidence="1">
    <location>
        <begin position="344"/>
        <end position="378"/>
    </location>
</feature>
<dbReference type="Pfam" id="PF25036">
    <property type="entry name" value="VPS13_VAB"/>
    <property type="match status" value="1"/>
</dbReference>
<dbReference type="PANTHER" id="PTHR16166">
    <property type="entry name" value="VACUOLAR PROTEIN SORTING-ASSOCIATED PROTEIN VPS13"/>
    <property type="match status" value="1"/>
</dbReference>
<dbReference type="InterPro" id="IPR009543">
    <property type="entry name" value="VPS13_VAB"/>
</dbReference>
<dbReference type="PANTHER" id="PTHR16166:SF141">
    <property type="entry name" value="INTERMEMBRANE LIPID TRANSFER PROTEIN VPS13D"/>
    <property type="match status" value="1"/>
</dbReference>
<gene>
    <name evidence="4" type="ORF">LSINAPIS_LOCUS9627</name>
</gene>
<organism evidence="4 5">
    <name type="scientific">Leptidea sinapis</name>
    <dbReference type="NCBI Taxonomy" id="189913"/>
    <lineage>
        <taxon>Eukaryota</taxon>
        <taxon>Metazoa</taxon>
        <taxon>Ecdysozoa</taxon>
        <taxon>Arthropoda</taxon>
        <taxon>Hexapoda</taxon>
        <taxon>Insecta</taxon>
        <taxon>Pterygota</taxon>
        <taxon>Neoptera</taxon>
        <taxon>Endopterygota</taxon>
        <taxon>Lepidoptera</taxon>
        <taxon>Glossata</taxon>
        <taxon>Ditrysia</taxon>
        <taxon>Papilionoidea</taxon>
        <taxon>Pieridae</taxon>
        <taxon>Dismorphiinae</taxon>
        <taxon>Leptidea</taxon>
    </lineage>
</organism>
<feature type="domain" description="VPS13-like middle region" evidence="2">
    <location>
        <begin position="44"/>
        <end position="304"/>
    </location>
</feature>
<feature type="region of interest" description="Disordered" evidence="1">
    <location>
        <begin position="1276"/>
        <end position="1323"/>
    </location>
</feature>
<dbReference type="InterPro" id="IPR026847">
    <property type="entry name" value="VPS13"/>
</dbReference>
<dbReference type="GO" id="GO:0045053">
    <property type="term" value="P:protein retention in Golgi apparatus"/>
    <property type="evidence" value="ECO:0007669"/>
    <property type="project" value="TreeGrafter"/>
</dbReference>
<proteinExistence type="predicted"/>
<dbReference type="InterPro" id="IPR056747">
    <property type="entry name" value="VPS13-like_M"/>
</dbReference>
<feature type="domain" description="Vacuolar protein sorting-associated protein 13 VPS13 adaptor binding" evidence="3">
    <location>
        <begin position="684"/>
        <end position="1135"/>
    </location>
</feature>
<evidence type="ECO:0000259" key="3">
    <source>
        <dbReference type="Pfam" id="PF25036"/>
    </source>
</evidence>
<evidence type="ECO:0000313" key="5">
    <source>
        <dbReference type="Proteomes" id="UP000324832"/>
    </source>
</evidence>
<dbReference type="GO" id="GO:0006623">
    <property type="term" value="P:protein targeting to vacuole"/>
    <property type="evidence" value="ECO:0007669"/>
    <property type="project" value="TreeGrafter"/>
</dbReference>
<reference evidence="4 5" key="1">
    <citation type="submission" date="2017-07" db="EMBL/GenBank/DDBJ databases">
        <authorList>
            <person name="Talla V."/>
            <person name="Backstrom N."/>
        </authorList>
    </citation>
    <scope>NUCLEOTIDE SEQUENCE [LARGE SCALE GENOMIC DNA]</scope>
</reference>
<evidence type="ECO:0000259" key="2">
    <source>
        <dbReference type="Pfam" id="PF25033"/>
    </source>
</evidence>
<protein>
    <submittedName>
        <fullName evidence="4">Uncharacterized protein</fullName>
    </submittedName>
</protein>
<dbReference type="EMBL" id="FZQP02003667">
    <property type="protein sequence ID" value="VVC98574.1"/>
    <property type="molecule type" value="Genomic_DNA"/>
</dbReference>
<evidence type="ECO:0000313" key="4">
    <source>
        <dbReference type="EMBL" id="VVC98574.1"/>
    </source>
</evidence>
<accession>A0A5E4QJW7</accession>
<dbReference type="Pfam" id="PF25033">
    <property type="entry name" value="VPS13_M"/>
    <property type="match status" value="1"/>
</dbReference>